<reference evidence="1 2" key="1">
    <citation type="journal article" name="Sci. Rep.">
        <title>Genome-scale phylogenetic analyses confirm Olpidium as the closest living zoosporic fungus to the non-flagellated, terrestrial fungi.</title>
        <authorList>
            <person name="Chang Y."/>
            <person name="Rochon D."/>
            <person name="Sekimoto S."/>
            <person name="Wang Y."/>
            <person name="Chovatia M."/>
            <person name="Sandor L."/>
            <person name="Salamov A."/>
            <person name="Grigoriev I.V."/>
            <person name="Stajich J.E."/>
            <person name="Spatafora J.W."/>
        </authorList>
    </citation>
    <scope>NUCLEOTIDE SEQUENCE [LARGE SCALE GENOMIC DNA]</scope>
    <source>
        <strain evidence="1">S191</strain>
    </source>
</reference>
<dbReference type="EMBL" id="JAEFCI010008943">
    <property type="protein sequence ID" value="KAG5458124.1"/>
    <property type="molecule type" value="Genomic_DNA"/>
</dbReference>
<gene>
    <name evidence="1" type="ORF">BJ554DRAFT_1718</name>
</gene>
<proteinExistence type="predicted"/>
<name>A0A8H8DGV9_9FUNG</name>
<comment type="caution">
    <text evidence="1">The sequence shown here is derived from an EMBL/GenBank/DDBJ whole genome shotgun (WGS) entry which is preliminary data.</text>
</comment>
<dbReference type="Proteomes" id="UP000673691">
    <property type="component" value="Unassembled WGS sequence"/>
</dbReference>
<dbReference type="OrthoDB" id="120976at2759"/>
<accession>A0A8H8DGV9</accession>
<protein>
    <submittedName>
        <fullName evidence="1">Uncharacterized protein</fullName>
    </submittedName>
</protein>
<evidence type="ECO:0000313" key="2">
    <source>
        <dbReference type="Proteomes" id="UP000673691"/>
    </source>
</evidence>
<keyword evidence="2" id="KW-1185">Reference proteome</keyword>
<organism evidence="1 2">
    <name type="scientific">Olpidium bornovanus</name>
    <dbReference type="NCBI Taxonomy" id="278681"/>
    <lineage>
        <taxon>Eukaryota</taxon>
        <taxon>Fungi</taxon>
        <taxon>Fungi incertae sedis</taxon>
        <taxon>Olpidiomycota</taxon>
        <taxon>Olpidiomycotina</taxon>
        <taxon>Olpidiomycetes</taxon>
        <taxon>Olpidiales</taxon>
        <taxon>Olpidiaceae</taxon>
        <taxon>Olpidium</taxon>
    </lineage>
</organism>
<evidence type="ECO:0000313" key="1">
    <source>
        <dbReference type="EMBL" id="KAG5458124.1"/>
    </source>
</evidence>
<sequence>MRRLRIRERAYDVNLATTEKIHYEALLDEALADFFSAPSVQRHLIRQGIIKPTGEVVDPKEFKCHQIEMDAHERELAVRRRQEEQTLNREVEV</sequence>
<dbReference type="AlphaFoldDB" id="A0A8H8DGV9"/>